<dbReference type="EMBL" id="KZ084094">
    <property type="protein sequence ID" value="OSD05157.1"/>
    <property type="molecule type" value="Genomic_DNA"/>
</dbReference>
<keyword evidence="3" id="KW-1185">Reference proteome</keyword>
<reference evidence="2 3" key="1">
    <citation type="journal article" date="2015" name="Biotechnol. Biofuels">
        <title>Enhanced degradation of softwood versus hardwood by the white-rot fungus Pycnoporus coccineus.</title>
        <authorList>
            <person name="Couturier M."/>
            <person name="Navarro D."/>
            <person name="Chevret D."/>
            <person name="Henrissat B."/>
            <person name="Piumi F."/>
            <person name="Ruiz-Duenas F.J."/>
            <person name="Martinez A.T."/>
            <person name="Grigoriev I.V."/>
            <person name="Riley R."/>
            <person name="Lipzen A."/>
            <person name="Berrin J.G."/>
            <person name="Master E.R."/>
            <person name="Rosso M.N."/>
        </authorList>
    </citation>
    <scope>NUCLEOTIDE SEQUENCE [LARGE SCALE GENOMIC DNA]</scope>
    <source>
        <strain evidence="2 3">BRFM310</strain>
    </source>
</reference>
<evidence type="ECO:0000313" key="2">
    <source>
        <dbReference type="EMBL" id="OSD05157.1"/>
    </source>
</evidence>
<accession>A0A1Y2IVM7</accession>
<feature type="region of interest" description="Disordered" evidence="1">
    <location>
        <begin position="156"/>
        <end position="176"/>
    </location>
</feature>
<proteinExistence type="predicted"/>
<sequence>MDDKTFAARAFVDDAESRRRWRRRGLITARICIQVCRQNASADIYTVLSRNPFRGRARAGGQINLSPAGAAFARHSNIVASARVTAAHMHLRQPDTASARSSSCCATVFKLCPRSPSTDRPAGRDLRAKFQFTHGCVWHGSYTDVLLRMSRREDARTSYPVSPPRPPSSPRYHVGGRLKSLLGPLAGGIVMR</sequence>
<protein>
    <submittedName>
        <fullName evidence="2">Uncharacterized protein</fullName>
    </submittedName>
</protein>
<evidence type="ECO:0000256" key="1">
    <source>
        <dbReference type="SAM" id="MobiDB-lite"/>
    </source>
</evidence>
<gene>
    <name evidence="2" type="ORF">PYCCODRAFT_1294397</name>
</gene>
<dbReference type="AlphaFoldDB" id="A0A1Y2IVM7"/>
<evidence type="ECO:0000313" key="3">
    <source>
        <dbReference type="Proteomes" id="UP000193067"/>
    </source>
</evidence>
<organism evidence="2 3">
    <name type="scientific">Trametes coccinea (strain BRFM310)</name>
    <name type="common">Pycnoporus coccineus</name>
    <dbReference type="NCBI Taxonomy" id="1353009"/>
    <lineage>
        <taxon>Eukaryota</taxon>
        <taxon>Fungi</taxon>
        <taxon>Dikarya</taxon>
        <taxon>Basidiomycota</taxon>
        <taxon>Agaricomycotina</taxon>
        <taxon>Agaricomycetes</taxon>
        <taxon>Polyporales</taxon>
        <taxon>Polyporaceae</taxon>
        <taxon>Trametes</taxon>
    </lineage>
</organism>
<name>A0A1Y2IVM7_TRAC3</name>
<dbReference type="Proteomes" id="UP000193067">
    <property type="component" value="Unassembled WGS sequence"/>
</dbReference>